<dbReference type="Proteomes" id="UP000219621">
    <property type="component" value="Unassembled WGS sequence"/>
</dbReference>
<comment type="subcellular location">
    <subcellularLocation>
        <location evidence="5">Cytoplasm</location>
    </subcellularLocation>
</comment>
<dbReference type="InterPro" id="IPR012337">
    <property type="entry name" value="RNaseH-like_sf"/>
</dbReference>
<comment type="similarity">
    <text evidence="5">Belongs to the YqgF HJR family.</text>
</comment>
<evidence type="ECO:0000259" key="6">
    <source>
        <dbReference type="SMART" id="SM00732"/>
    </source>
</evidence>
<proteinExistence type="inferred from homology"/>
<keyword evidence="1 5" id="KW-0963">Cytoplasm</keyword>
<dbReference type="HAMAP" id="MF_00651">
    <property type="entry name" value="Nuclease_YqgF"/>
    <property type="match status" value="1"/>
</dbReference>
<dbReference type="RefSeq" id="WP_097277235.1">
    <property type="nucleotide sequence ID" value="NZ_OCNJ01000001.1"/>
</dbReference>
<reference evidence="7 8" key="1">
    <citation type="submission" date="2017-09" db="EMBL/GenBank/DDBJ databases">
        <authorList>
            <person name="Ehlers B."/>
            <person name="Leendertz F.H."/>
        </authorList>
    </citation>
    <scope>NUCLEOTIDE SEQUENCE [LARGE SCALE GENOMIC DNA]</scope>
    <source>
        <strain evidence="7 8">USBA 140</strain>
    </source>
</reference>
<dbReference type="Pfam" id="PF03652">
    <property type="entry name" value="RuvX"/>
    <property type="match status" value="1"/>
</dbReference>
<dbReference type="GO" id="GO:0000967">
    <property type="term" value="P:rRNA 5'-end processing"/>
    <property type="evidence" value="ECO:0007669"/>
    <property type="project" value="UniProtKB-UniRule"/>
</dbReference>
<dbReference type="OrthoDB" id="9796140at2"/>
<dbReference type="EC" id="3.1.-.-" evidence="5"/>
<evidence type="ECO:0000256" key="1">
    <source>
        <dbReference type="ARBA" id="ARBA00022490"/>
    </source>
</evidence>
<dbReference type="NCBIfam" id="TIGR00250">
    <property type="entry name" value="RNAse_H_YqgF"/>
    <property type="match status" value="1"/>
</dbReference>
<dbReference type="Gene3D" id="3.30.420.140">
    <property type="entry name" value="YqgF/RNase H-like domain"/>
    <property type="match status" value="1"/>
</dbReference>
<dbReference type="PANTHER" id="PTHR33317">
    <property type="entry name" value="POLYNUCLEOTIDYL TRANSFERASE, RIBONUCLEASE H-LIKE SUPERFAMILY PROTEIN"/>
    <property type="match status" value="1"/>
</dbReference>
<dbReference type="InterPro" id="IPR006641">
    <property type="entry name" value="YqgF/RNaseH-like_dom"/>
</dbReference>
<feature type="domain" description="YqgF/RNase H-like" evidence="6">
    <location>
        <begin position="17"/>
        <end position="117"/>
    </location>
</feature>
<dbReference type="CDD" id="cd16964">
    <property type="entry name" value="YqgF"/>
    <property type="match status" value="1"/>
</dbReference>
<dbReference type="EMBL" id="OCNJ01000001">
    <property type="protein sequence ID" value="SOD89806.1"/>
    <property type="molecule type" value="Genomic_DNA"/>
</dbReference>
<dbReference type="PANTHER" id="PTHR33317:SF4">
    <property type="entry name" value="POLYNUCLEOTIDYL TRANSFERASE, RIBONUCLEASE H-LIKE SUPERFAMILY PROTEIN"/>
    <property type="match status" value="1"/>
</dbReference>
<comment type="function">
    <text evidence="5">Could be a nuclease involved in processing of the 5'-end of pre-16S rRNA.</text>
</comment>
<evidence type="ECO:0000313" key="8">
    <source>
        <dbReference type="Proteomes" id="UP000219621"/>
    </source>
</evidence>
<dbReference type="GO" id="GO:0005829">
    <property type="term" value="C:cytosol"/>
    <property type="evidence" value="ECO:0007669"/>
    <property type="project" value="TreeGrafter"/>
</dbReference>
<keyword evidence="4 5" id="KW-0378">Hydrolase</keyword>
<dbReference type="SUPFAM" id="SSF53098">
    <property type="entry name" value="Ribonuclease H-like"/>
    <property type="match status" value="1"/>
</dbReference>
<sequence>MAIRNPVDLKADLPRGRRLLGIDLGTKTIGLALSDALLMGATPLSTIKRTKFTKDAEELFKVIDAREVGGLVLGLPVEMSGEEGKRAQSTRQFAANILAIRDMPLCFWDERLSTAAVERVMIEDFDMSRKKRAEKIDSHAAAFILQGVLDVIGRG</sequence>
<dbReference type="AlphaFoldDB" id="A0A286G3L0"/>
<accession>A0A286G3L0</accession>
<organism evidence="7 8">
    <name type="scientific">Caenispirillum bisanense</name>
    <dbReference type="NCBI Taxonomy" id="414052"/>
    <lineage>
        <taxon>Bacteria</taxon>
        <taxon>Pseudomonadati</taxon>
        <taxon>Pseudomonadota</taxon>
        <taxon>Alphaproteobacteria</taxon>
        <taxon>Rhodospirillales</taxon>
        <taxon>Novispirillaceae</taxon>
        <taxon>Caenispirillum</taxon>
    </lineage>
</organism>
<dbReference type="GO" id="GO:0016788">
    <property type="term" value="F:hydrolase activity, acting on ester bonds"/>
    <property type="evidence" value="ECO:0007669"/>
    <property type="project" value="UniProtKB-UniRule"/>
</dbReference>
<evidence type="ECO:0000256" key="4">
    <source>
        <dbReference type="ARBA" id="ARBA00022801"/>
    </source>
</evidence>
<keyword evidence="8" id="KW-1185">Reference proteome</keyword>
<evidence type="ECO:0000313" key="7">
    <source>
        <dbReference type="EMBL" id="SOD89806.1"/>
    </source>
</evidence>
<dbReference type="GO" id="GO:0004518">
    <property type="term" value="F:nuclease activity"/>
    <property type="evidence" value="ECO:0007669"/>
    <property type="project" value="UniProtKB-KW"/>
</dbReference>
<gene>
    <name evidence="7" type="ORF">SAMN05421508_101341</name>
</gene>
<dbReference type="InterPro" id="IPR037027">
    <property type="entry name" value="YqgF/RNaseH-like_dom_sf"/>
</dbReference>
<keyword evidence="2 5" id="KW-0690">Ribosome biogenesis</keyword>
<dbReference type="SMART" id="SM00732">
    <property type="entry name" value="YqgFc"/>
    <property type="match status" value="1"/>
</dbReference>
<protein>
    <recommendedName>
        <fullName evidence="5">Putative pre-16S rRNA nuclease</fullName>
        <ecNumber evidence="5">3.1.-.-</ecNumber>
    </recommendedName>
</protein>
<evidence type="ECO:0000256" key="2">
    <source>
        <dbReference type="ARBA" id="ARBA00022517"/>
    </source>
</evidence>
<keyword evidence="3 5" id="KW-0540">Nuclease</keyword>
<dbReference type="InterPro" id="IPR005227">
    <property type="entry name" value="YqgF"/>
</dbReference>
<name>A0A286G3L0_9PROT</name>
<evidence type="ECO:0000256" key="5">
    <source>
        <dbReference type="HAMAP-Rule" id="MF_00651"/>
    </source>
</evidence>
<evidence type="ECO:0000256" key="3">
    <source>
        <dbReference type="ARBA" id="ARBA00022722"/>
    </source>
</evidence>